<dbReference type="EMBL" id="JABANM010014709">
    <property type="protein sequence ID" value="KAF4732234.1"/>
    <property type="molecule type" value="Genomic_DNA"/>
</dbReference>
<evidence type="ECO:0008006" key="4">
    <source>
        <dbReference type="Google" id="ProtNLM"/>
    </source>
</evidence>
<name>A0A7J6SGX7_PEROL</name>
<proteinExistence type="predicted"/>
<keyword evidence="1" id="KW-0812">Transmembrane</keyword>
<keyword evidence="1" id="KW-1133">Transmembrane helix</keyword>
<evidence type="ECO:0000256" key="1">
    <source>
        <dbReference type="SAM" id="Phobius"/>
    </source>
</evidence>
<sequence length="112" mass="11929">MNEPPVATSCGGDCVHAHGRITGGTTRGSSADSVEQMTAEAEHHSIAGSQLKALLMKNYRVKRRHPAATIMELCCPVFMVLVVAALPLLFGINLSLVTSGEETRLKAELTPE</sequence>
<evidence type="ECO:0000313" key="3">
    <source>
        <dbReference type="Proteomes" id="UP000574390"/>
    </source>
</evidence>
<protein>
    <recommendedName>
        <fullName evidence="4">(ABC) transporter</fullName>
    </recommendedName>
</protein>
<keyword evidence="1" id="KW-0472">Membrane</keyword>
<dbReference type="AlphaFoldDB" id="A0A7J6SGX7"/>
<evidence type="ECO:0000313" key="2">
    <source>
        <dbReference type="EMBL" id="KAF4732234.1"/>
    </source>
</evidence>
<feature type="transmembrane region" description="Helical" evidence="1">
    <location>
        <begin position="67"/>
        <end position="90"/>
    </location>
</feature>
<dbReference type="Proteomes" id="UP000574390">
    <property type="component" value="Unassembled WGS sequence"/>
</dbReference>
<organism evidence="2 3">
    <name type="scientific">Perkinsus olseni</name>
    <name type="common">Perkinsus atlanticus</name>
    <dbReference type="NCBI Taxonomy" id="32597"/>
    <lineage>
        <taxon>Eukaryota</taxon>
        <taxon>Sar</taxon>
        <taxon>Alveolata</taxon>
        <taxon>Perkinsozoa</taxon>
        <taxon>Perkinsea</taxon>
        <taxon>Perkinsida</taxon>
        <taxon>Perkinsidae</taxon>
        <taxon>Perkinsus</taxon>
    </lineage>
</organism>
<reference evidence="2 3" key="1">
    <citation type="submission" date="2020-04" db="EMBL/GenBank/DDBJ databases">
        <title>Perkinsus olseni comparative genomics.</title>
        <authorList>
            <person name="Bogema D.R."/>
        </authorList>
    </citation>
    <scope>NUCLEOTIDE SEQUENCE [LARGE SCALE GENOMIC DNA]</scope>
    <source>
        <strain evidence="2">ATCC PRA-205</strain>
    </source>
</reference>
<gene>
    <name evidence="2" type="ORF">FOZ62_013997</name>
</gene>
<comment type="caution">
    <text evidence="2">The sequence shown here is derived from an EMBL/GenBank/DDBJ whole genome shotgun (WGS) entry which is preliminary data.</text>
</comment>
<accession>A0A7J6SGX7</accession>